<dbReference type="Proteomes" id="UP000299102">
    <property type="component" value="Unassembled WGS sequence"/>
</dbReference>
<evidence type="ECO:0000256" key="1">
    <source>
        <dbReference type="SAM" id="Phobius"/>
    </source>
</evidence>
<feature type="transmembrane region" description="Helical" evidence="1">
    <location>
        <begin position="85"/>
        <end position="104"/>
    </location>
</feature>
<reference evidence="2 3" key="1">
    <citation type="journal article" date="2019" name="Commun. Biol.">
        <title>The bagworm genome reveals a unique fibroin gene that provides high tensile strength.</title>
        <authorList>
            <person name="Kono N."/>
            <person name="Nakamura H."/>
            <person name="Ohtoshi R."/>
            <person name="Tomita M."/>
            <person name="Numata K."/>
            <person name="Arakawa K."/>
        </authorList>
    </citation>
    <scope>NUCLEOTIDE SEQUENCE [LARGE SCALE GENOMIC DNA]</scope>
</reference>
<protein>
    <submittedName>
        <fullName evidence="2">Uncharacterized protein</fullName>
    </submittedName>
</protein>
<keyword evidence="1" id="KW-0472">Membrane</keyword>
<accession>A0A4C1UVQ1</accession>
<organism evidence="2 3">
    <name type="scientific">Eumeta variegata</name>
    <name type="common">Bagworm moth</name>
    <name type="synonym">Eumeta japonica</name>
    <dbReference type="NCBI Taxonomy" id="151549"/>
    <lineage>
        <taxon>Eukaryota</taxon>
        <taxon>Metazoa</taxon>
        <taxon>Ecdysozoa</taxon>
        <taxon>Arthropoda</taxon>
        <taxon>Hexapoda</taxon>
        <taxon>Insecta</taxon>
        <taxon>Pterygota</taxon>
        <taxon>Neoptera</taxon>
        <taxon>Endopterygota</taxon>
        <taxon>Lepidoptera</taxon>
        <taxon>Glossata</taxon>
        <taxon>Ditrysia</taxon>
        <taxon>Tineoidea</taxon>
        <taxon>Psychidae</taxon>
        <taxon>Oiketicinae</taxon>
        <taxon>Eumeta</taxon>
    </lineage>
</organism>
<keyword evidence="1" id="KW-1133">Transmembrane helix</keyword>
<keyword evidence="3" id="KW-1185">Reference proteome</keyword>
<dbReference type="EMBL" id="BGZK01000225">
    <property type="protein sequence ID" value="GBP29874.1"/>
    <property type="molecule type" value="Genomic_DNA"/>
</dbReference>
<evidence type="ECO:0000313" key="3">
    <source>
        <dbReference type="Proteomes" id="UP000299102"/>
    </source>
</evidence>
<comment type="caution">
    <text evidence="2">The sequence shown here is derived from an EMBL/GenBank/DDBJ whole genome shotgun (WGS) entry which is preliminary data.</text>
</comment>
<proteinExistence type="predicted"/>
<keyword evidence="1" id="KW-0812">Transmembrane</keyword>
<sequence length="217" mass="24243">MRLADEEISMLREFVELRFINSVHDNRLYDVLLFGWCLSGGLCVKDDEESKICTRQLILRSPMHRFETTSGSQSPLKTPGLRAELAFFLFLVFPVANTVLWVVLGEKKITPRVEGGHPYIKFAAWGPVTMARNILGCRTVGMVRSQKKTPSPKKANFFSAPKKTATRTNQGWTVMLDNYQLDSAAFAPLAHLYRAVARVIGSSFSVGDVTADGSLER</sequence>
<gene>
    <name evidence="2" type="ORF">EVAR_20204_1</name>
</gene>
<name>A0A4C1UVQ1_EUMVA</name>
<dbReference type="AlphaFoldDB" id="A0A4C1UVQ1"/>
<evidence type="ECO:0000313" key="2">
    <source>
        <dbReference type="EMBL" id="GBP29874.1"/>
    </source>
</evidence>